<keyword evidence="5" id="KW-0732">Signal</keyword>
<feature type="domain" description="Rieske" evidence="6">
    <location>
        <begin position="66"/>
        <end position="147"/>
    </location>
</feature>
<keyword evidence="2" id="KW-0479">Metal-binding</keyword>
<dbReference type="RefSeq" id="WP_373405479.1">
    <property type="nucleotide sequence ID" value="NZ_JBCFQL010000003.1"/>
</dbReference>
<evidence type="ECO:0000256" key="1">
    <source>
        <dbReference type="ARBA" id="ARBA00022714"/>
    </source>
</evidence>
<accession>A0ABV4T903</accession>
<sequence length="149" mass="16557">MKKTSLILLLTILLYSCSDNFSNNNPYIPNYTFSTTINLNLAQFSDLKFVSNAVYIGQPGVGVKGIYVFNTGSGYNAFDATCPNQTLSDCSTVAFKKLDSSDPLKVDKTTVVCPCDKEEYSLFTGQGKLQYPLKQYRVEVNGNLLRVYN</sequence>
<dbReference type="InterPro" id="IPR017941">
    <property type="entry name" value="Rieske_2Fe-2S"/>
</dbReference>
<dbReference type="SUPFAM" id="SSF50022">
    <property type="entry name" value="ISP domain"/>
    <property type="match status" value="1"/>
</dbReference>
<gene>
    <name evidence="7" type="ORF">AAGV28_03725</name>
</gene>
<dbReference type="Proteomes" id="UP001574169">
    <property type="component" value="Unassembled WGS sequence"/>
</dbReference>
<feature type="signal peptide" evidence="5">
    <location>
        <begin position="1"/>
        <end position="21"/>
    </location>
</feature>
<dbReference type="PROSITE" id="PS51257">
    <property type="entry name" value="PROKAR_LIPOPROTEIN"/>
    <property type="match status" value="1"/>
</dbReference>
<keyword evidence="4" id="KW-0411">Iron-sulfur</keyword>
<evidence type="ECO:0000313" key="8">
    <source>
        <dbReference type="Proteomes" id="UP001574169"/>
    </source>
</evidence>
<dbReference type="EMBL" id="JBCFQL010000003">
    <property type="protein sequence ID" value="MFA9190469.1"/>
    <property type="molecule type" value="Genomic_DNA"/>
</dbReference>
<evidence type="ECO:0000256" key="5">
    <source>
        <dbReference type="SAM" id="SignalP"/>
    </source>
</evidence>
<evidence type="ECO:0000256" key="4">
    <source>
        <dbReference type="ARBA" id="ARBA00023014"/>
    </source>
</evidence>
<keyword evidence="8" id="KW-1185">Reference proteome</keyword>
<organism evidence="7 8">
    <name type="scientific">Flavobacterium zubiriense</name>
    <dbReference type="NCBI Taxonomy" id="3138075"/>
    <lineage>
        <taxon>Bacteria</taxon>
        <taxon>Pseudomonadati</taxon>
        <taxon>Bacteroidota</taxon>
        <taxon>Flavobacteriia</taxon>
        <taxon>Flavobacteriales</taxon>
        <taxon>Flavobacteriaceae</taxon>
        <taxon>Flavobacterium</taxon>
    </lineage>
</organism>
<proteinExistence type="predicted"/>
<evidence type="ECO:0000259" key="6">
    <source>
        <dbReference type="PROSITE" id="PS51296"/>
    </source>
</evidence>
<dbReference type="InterPro" id="IPR036922">
    <property type="entry name" value="Rieske_2Fe-2S_sf"/>
</dbReference>
<dbReference type="PROSITE" id="PS51296">
    <property type="entry name" value="RIESKE"/>
    <property type="match status" value="1"/>
</dbReference>
<dbReference type="Gene3D" id="2.102.10.10">
    <property type="entry name" value="Rieske [2Fe-2S] iron-sulphur domain"/>
    <property type="match status" value="1"/>
</dbReference>
<evidence type="ECO:0000256" key="2">
    <source>
        <dbReference type="ARBA" id="ARBA00022723"/>
    </source>
</evidence>
<reference evidence="7 8" key="1">
    <citation type="submission" date="2024-04" db="EMBL/GenBank/DDBJ databases">
        <title>New Clade of Flavobacterium.</title>
        <authorList>
            <person name="Matos L."/>
            <person name="Proenca D.N."/>
            <person name="Fransisco R.M."/>
            <person name="Chung A.P."/>
            <person name="Maccario L."/>
            <person name="Sorensen S.J."/>
            <person name="Morais P.V."/>
        </authorList>
    </citation>
    <scope>NUCLEOTIDE SEQUENCE [LARGE SCALE GENOMIC DNA]</scope>
    <source>
        <strain evidence="7 8">FZUC8N2.13</strain>
    </source>
</reference>
<protein>
    <recommendedName>
        <fullName evidence="6">Rieske domain-containing protein</fullName>
    </recommendedName>
</protein>
<keyword evidence="1" id="KW-0001">2Fe-2S</keyword>
<feature type="chain" id="PRO_5045925680" description="Rieske domain-containing protein" evidence="5">
    <location>
        <begin position="22"/>
        <end position="149"/>
    </location>
</feature>
<evidence type="ECO:0000313" key="7">
    <source>
        <dbReference type="EMBL" id="MFA9190469.1"/>
    </source>
</evidence>
<keyword evidence="3" id="KW-0408">Iron</keyword>
<comment type="caution">
    <text evidence="7">The sequence shown here is derived from an EMBL/GenBank/DDBJ whole genome shotgun (WGS) entry which is preliminary data.</text>
</comment>
<evidence type="ECO:0000256" key="3">
    <source>
        <dbReference type="ARBA" id="ARBA00023004"/>
    </source>
</evidence>
<name>A0ABV4T903_9FLAO</name>